<evidence type="ECO:0000256" key="2">
    <source>
        <dbReference type="ARBA" id="ARBA00022630"/>
    </source>
</evidence>
<dbReference type="RefSeq" id="WP_117908435.1">
    <property type="nucleotide sequence ID" value="NZ_JAODBU010000003.1"/>
</dbReference>
<dbReference type="InterPro" id="IPR002563">
    <property type="entry name" value="Flavin_Rdtase-like_dom"/>
</dbReference>
<sequence length="203" mass="22997">MSKEIWKPGNMIFPLPAVLVTVSDNEGNDNVLTVAWTGTICTNPAMAYVSIRPSRHSYKMIKETGEFVINLTTKDLAYATDYCGVKSGRDVDKFKEAHLTKEKAQYVKAPLIKESPVNIECKVVDVKECGSHDMFIANVLAVHADKEYMDKDGRFQLEKANPIVYSHGHYYSLGQNLGRFGYSVMKKKRKKSANKKKRLENKR</sequence>
<dbReference type="InterPro" id="IPR012349">
    <property type="entry name" value="Split_barrel_FMN-bd"/>
</dbReference>
<dbReference type="SUPFAM" id="SSF50475">
    <property type="entry name" value="FMN-binding split barrel"/>
    <property type="match status" value="1"/>
</dbReference>
<evidence type="ECO:0000259" key="4">
    <source>
        <dbReference type="SMART" id="SM00903"/>
    </source>
</evidence>
<dbReference type="PANTHER" id="PTHR43567">
    <property type="entry name" value="FLAVOREDOXIN-RELATED-RELATED"/>
    <property type="match status" value="1"/>
</dbReference>
<evidence type="ECO:0000256" key="3">
    <source>
        <dbReference type="ARBA" id="ARBA00038054"/>
    </source>
</evidence>
<feature type="domain" description="Flavin reductase like" evidence="4">
    <location>
        <begin position="11"/>
        <end position="157"/>
    </location>
</feature>
<reference evidence="5" key="1">
    <citation type="submission" date="2022-09" db="EMBL/GenBank/DDBJ databases">
        <title>Eubacterium sp. LFL-14 isolated from human feces.</title>
        <authorList>
            <person name="Liu F."/>
        </authorList>
    </citation>
    <scope>NUCLEOTIDE SEQUENCE</scope>
    <source>
        <strain evidence="5">LFL-14</strain>
    </source>
</reference>
<dbReference type="Pfam" id="PF01613">
    <property type="entry name" value="Flavin_Reduct"/>
    <property type="match status" value="1"/>
</dbReference>
<accession>A0ABT2LXJ7</accession>
<gene>
    <name evidence="5" type="ORF">N5B56_02805</name>
</gene>
<dbReference type="EMBL" id="JAODBU010000003">
    <property type="protein sequence ID" value="MCT7398019.1"/>
    <property type="molecule type" value="Genomic_DNA"/>
</dbReference>
<keyword evidence="2" id="KW-0285">Flavoprotein</keyword>
<organism evidence="5 6">
    <name type="scientific">Eubacterium album</name>
    <dbReference type="NCBI Taxonomy" id="2978477"/>
    <lineage>
        <taxon>Bacteria</taxon>
        <taxon>Bacillati</taxon>
        <taxon>Bacillota</taxon>
        <taxon>Clostridia</taxon>
        <taxon>Eubacteriales</taxon>
        <taxon>Eubacteriaceae</taxon>
        <taxon>Eubacterium</taxon>
    </lineage>
</organism>
<protein>
    <submittedName>
        <fullName evidence="5">Flavin reductase family protein</fullName>
    </submittedName>
</protein>
<dbReference type="InterPro" id="IPR052174">
    <property type="entry name" value="Flavoredoxin"/>
</dbReference>
<proteinExistence type="inferred from homology"/>
<comment type="cofactor">
    <cofactor evidence="1">
        <name>FMN</name>
        <dbReference type="ChEBI" id="CHEBI:58210"/>
    </cofactor>
</comment>
<comment type="similarity">
    <text evidence="3">Belongs to the flavoredoxin family.</text>
</comment>
<dbReference type="Proteomes" id="UP001431199">
    <property type="component" value="Unassembled WGS sequence"/>
</dbReference>
<dbReference type="SMART" id="SM00903">
    <property type="entry name" value="Flavin_Reduct"/>
    <property type="match status" value="1"/>
</dbReference>
<evidence type="ECO:0000256" key="1">
    <source>
        <dbReference type="ARBA" id="ARBA00001917"/>
    </source>
</evidence>
<dbReference type="Gene3D" id="2.30.110.10">
    <property type="entry name" value="Electron Transport, Fmn-binding Protein, Chain A"/>
    <property type="match status" value="1"/>
</dbReference>
<keyword evidence="6" id="KW-1185">Reference proteome</keyword>
<evidence type="ECO:0000313" key="5">
    <source>
        <dbReference type="EMBL" id="MCT7398019.1"/>
    </source>
</evidence>
<name>A0ABT2LXJ7_9FIRM</name>
<dbReference type="PANTHER" id="PTHR43567:SF1">
    <property type="entry name" value="FLAVOREDOXIN"/>
    <property type="match status" value="1"/>
</dbReference>
<comment type="caution">
    <text evidence="5">The sequence shown here is derived from an EMBL/GenBank/DDBJ whole genome shotgun (WGS) entry which is preliminary data.</text>
</comment>
<evidence type="ECO:0000313" key="6">
    <source>
        <dbReference type="Proteomes" id="UP001431199"/>
    </source>
</evidence>